<keyword evidence="6" id="KW-0812">Transmembrane</keyword>
<evidence type="ECO:0000256" key="1">
    <source>
        <dbReference type="ARBA" id="ARBA00004434"/>
    </source>
</evidence>
<dbReference type="PANTHER" id="PTHR13080:SF16">
    <property type="entry name" value="ATP SYNTHASE SUBUNIT F, MITOCHONDRIAL"/>
    <property type="match status" value="1"/>
</dbReference>
<dbReference type="GO" id="GO:0046933">
    <property type="term" value="F:proton-transporting ATP synthase activity, rotational mechanism"/>
    <property type="evidence" value="ECO:0007669"/>
    <property type="project" value="TreeGrafter"/>
</dbReference>
<evidence type="ECO:0000256" key="10">
    <source>
        <dbReference type="ARBA" id="ARBA00022990"/>
    </source>
</evidence>
<dbReference type="RefSeq" id="XP_004394248.1">
    <property type="nucleotide sequence ID" value="XM_004394191.1"/>
</dbReference>
<comment type="subcellular location">
    <subcellularLocation>
        <location evidence="1">Mitochondrion inner membrane</location>
        <topology evidence="1">Single-pass membrane protein</topology>
    </subcellularLocation>
</comment>
<dbReference type="GO" id="GO:0005743">
    <property type="term" value="C:mitochondrial inner membrane"/>
    <property type="evidence" value="ECO:0007669"/>
    <property type="project" value="UniProtKB-SubCell"/>
</dbReference>
<evidence type="ECO:0000256" key="7">
    <source>
        <dbReference type="ARBA" id="ARBA00022781"/>
    </source>
</evidence>
<keyword evidence="4" id="KW-0138">CF(0)</keyword>
<evidence type="ECO:0000256" key="2">
    <source>
        <dbReference type="ARBA" id="ARBA00005895"/>
    </source>
</evidence>
<comment type="subunit">
    <text evidence="17">Component of the ATP synthase complex composed at least of ATP5F1A/subunit alpha, ATP5F1B/subunit beta, ATP5MC1/subunit c (homooctomer), MT-ATP6/subunit a, MT-ATP8/subunit 8, ATP5ME/subunit e, ATP5MF/subunit f, ATP5MG/subunit g, ATP5MK/subunit k, ATP5MJ/subunit j, ATP5F1C/subunit gamma, ATP5F1D/subunit delta, ATP5F1E/subunit epsilon, ATP5PF/subunit F6, ATP5PB/subunit b, ATP5PD/subunit d, ATP5PO/subunit OSCP. ATP synthase complex consists of a soluble F(1) head domain (subunits alpha(3) and beta(3)) - the catalytic core - and a membrane F(0) domain - the membrane proton channel (subunits c, a, 8, e, f, g, k and j). These two domains are linked by a central stalk (subunits gamma, delta, and epsilon) rotating inside the F1 region and a stationary peripheral stalk (subunits F6, b, d, and OSCP).</text>
</comment>
<keyword evidence="13" id="KW-0472">Membrane</keyword>
<keyword evidence="3" id="KW-0813">Transport</keyword>
<organism evidence="19 20">
    <name type="scientific">Odobenus rosmarus divergens</name>
    <name type="common">Pacific walrus</name>
    <dbReference type="NCBI Taxonomy" id="9708"/>
    <lineage>
        <taxon>Eukaryota</taxon>
        <taxon>Metazoa</taxon>
        <taxon>Chordata</taxon>
        <taxon>Craniata</taxon>
        <taxon>Vertebrata</taxon>
        <taxon>Euteleostomi</taxon>
        <taxon>Mammalia</taxon>
        <taxon>Eutheria</taxon>
        <taxon>Laurasiatheria</taxon>
        <taxon>Carnivora</taxon>
        <taxon>Caniformia</taxon>
        <taxon>Pinnipedia</taxon>
        <taxon>Odobenidae</taxon>
        <taxon>Odobenus</taxon>
    </lineage>
</organism>
<dbReference type="Pfam" id="PF10206">
    <property type="entry name" value="WRW"/>
    <property type="match status" value="1"/>
</dbReference>
<dbReference type="GO" id="GO:0042776">
    <property type="term" value="P:proton motive force-driven mitochondrial ATP synthesis"/>
    <property type="evidence" value="ECO:0007669"/>
    <property type="project" value="TreeGrafter"/>
</dbReference>
<name>A0A2U3VHU9_ODORO</name>
<keyword evidence="12" id="KW-0496">Mitochondrion</keyword>
<evidence type="ECO:0000256" key="3">
    <source>
        <dbReference type="ARBA" id="ARBA00022448"/>
    </source>
</evidence>
<proteinExistence type="inferred from homology"/>
<keyword evidence="19" id="KW-1185">Reference proteome</keyword>
<evidence type="ECO:0000256" key="6">
    <source>
        <dbReference type="ARBA" id="ARBA00022692"/>
    </source>
</evidence>
<keyword evidence="9" id="KW-1133">Transmembrane helix</keyword>
<dbReference type="CTD" id="9551"/>
<gene>
    <name evidence="20" type="primary">ATP5J2</name>
</gene>
<evidence type="ECO:0000313" key="19">
    <source>
        <dbReference type="Proteomes" id="UP000245340"/>
    </source>
</evidence>
<evidence type="ECO:0000256" key="5">
    <source>
        <dbReference type="ARBA" id="ARBA00022553"/>
    </source>
</evidence>
<comment type="similarity">
    <text evidence="2">Belongs to the ATPase F chain family.</text>
</comment>
<keyword evidence="8" id="KW-0999">Mitochondrion inner membrane</keyword>
<evidence type="ECO:0000313" key="20">
    <source>
        <dbReference type="RefSeq" id="XP_004394248.1"/>
    </source>
</evidence>
<keyword evidence="7" id="KW-0375">Hydrogen ion transport</keyword>
<dbReference type="Proteomes" id="UP000245340">
    <property type="component" value="Unplaced"/>
</dbReference>
<evidence type="ECO:0000256" key="12">
    <source>
        <dbReference type="ARBA" id="ARBA00023128"/>
    </source>
</evidence>
<evidence type="ECO:0000256" key="18">
    <source>
        <dbReference type="ARBA" id="ARBA00070733"/>
    </source>
</evidence>
<keyword evidence="11" id="KW-0406">Ion transport</keyword>
<protein>
    <recommendedName>
        <fullName evidence="18">ATP synthase F(0) complex subunit f, mitochondrial</fullName>
    </recommendedName>
    <alternativeName>
        <fullName evidence="15">ATP synthase membrane subunit f</fullName>
    </alternativeName>
</protein>
<evidence type="ECO:0000256" key="17">
    <source>
        <dbReference type="ARBA" id="ARBA00064647"/>
    </source>
</evidence>
<evidence type="ECO:0000256" key="16">
    <source>
        <dbReference type="ARBA" id="ARBA00054012"/>
    </source>
</evidence>
<keyword evidence="10" id="KW-0007">Acetylation</keyword>
<evidence type="ECO:0000256" key="14">
    <source>
        <dbReference type="ARBA" id="ARBA00023310"/>
    </source>
</evidence>
<reference evidence="20" key="1">
    <citation type="submission" date="2025-08" db="UniProtKB">
        <authorList>
            <consortium name="RefSeq"/>
        </authorList>
    </citation>
    <scope>IDENTIFICATION</scope>
</reference>
<evidence type="ECO:0000256" key="9">
    <source>
        <dbReference type="ARBA" id="ARBA00022989"/>
    </source>
</evidence>
<evidence type="ECO:0000256" key="15">
    <source>
        <dbReference type="ARBA" id="ARBA00032201"/>
    </source>
</evidence>
<keyword evidence="14" id="KW-0066">ATP synthesis</keyword>
<dbReference type="GeneID" id="105757055"/>
<dbReference type="InterPro" id="IPR019344">
    <property type="entry name" value="F1F0-ATPsyn_F_prd"/>
</dbReference>
<comment type="function">
    <text evidence="16">Subunit f, of the mitochondrial membrane ATP synthase complex (F(1)F(0) ATP synthase or Complex V) that produces ATP from ADP in the presence of a proton gradient across the membrane which is generated by electron transport complexes of the respiratory chain. ATP synthase complex consist of a soluble F(1) head domain - the catalytic core - and a membrane F(1) domain - the membrane proton channel. These two domains are linked by a central stalk rotating inside the F(1) region and a stationary peripheral stalk. During catalysis, ATP synthesis in the catalytic domain of F(1) is coupled via a rotary mechanism of the central stalk subunits to proton translocation. In vivo, can only synthesize ATP although its ATP hydrolase activity can be activated artificially in vitro. Part of the complex F(0) domain.</text>
</comment>
<evidence type="ECO:0000256" key="8">
    <source>
        <dbReference type="ARBA" id="ARBA00022792"/>
    </source>
</evidence>
<sequence>MASVGECPSPVPLKEKKLMDVKLGELPSWILMRDFTPKGIAGAFRREHERLRKYH</sequence>
<dbReference type="PANTHER" id="PTHR13080">
    <property type="entry name" value="ATP SYNTHASE F CHAIN, MITOCHONDRIAL-RELATED"/>
    <property type="match status" value="1"/>
</dbReference>
<evidence type="ECO:0000256" key="11">
    <source>
        <dbReference type="ARBA" id="ARBA00023065"/>
    </source>
</evidence>
<dbReference type="GO" id="GO:0045259">
    <property type="term" value="C:proton-transporting ATP synthase complex"/>
    <property type="evidence" value="ECO:0007669"/>
    <property type="project" value="UniProtKB-KW"/>
</dbReference>
<evidence type="ECO:0000256" key="4">
    <source>
        <dbReference type="ARBA" id="ARBA00022547"/>
    </source>
</evidence>
<keyword evidence="5" id="KW-0597">Phosphoprotein</keyword>
<dbReference type="AlphaFoldDB" id="A0A2U3VHU9"/>
<accession>A0A2U3VHU9</accession>
<evidence type="ECO:0000256" key="13">
    <source>
        <dbReference type="ARBA" id="ARBA00023136"/>
    </source>
</evidence>